<dbReference type="OrthoDB" id="10257263at2759"/>
<keyword evidence="4" id="KW-1185">Reference proteome</keyword>
<name>A0A9N9E851_9GLOM</name>
<accession>A0A9N9E851</accession>
<feature type="binding site" evidence="2">
    <location>
        <position position="213"/>
    </location>
    <ligand>
        <name>Zn(2+)</name>
        <dbReference type="ChEBI" id="CHEBI:29105"/>
    </ligand>
</feature>
<evidence type="ECO:0000256" key="2">
    <source>
        <dbReference type="PIRSR" id="PIRSR607822-1"/>
    </source>
</evidence>
<dbReference type="GO" id="GO:0005975">
    <property type="term" value="P:carbohydrate metabolic process"/>
    <property type="evidence" value="ECO:0007669"/>
    <property type="project" value="InterPro"/>
</dbReference>
<evidence type="ECO:0000256" key="1">
    <source>
        <dbReference type="ARBA" id="ARBA00007179"/>
    </source>
</evidence>
<dbReference type="PRINTS" id="PR01950">
    <property type="entry name" value="LANCSUPER"/>
</dbReference>
<dbReference type="PRINTS" id="PR01951">
    <property type="entry name" value="LANCEUKARYTE"/>
</dbReference>
<reference evidence="3" key="1">
    <citation type="submission" date="2021-06" db="EMBL/GenBank/DDBJ databases">
        <authorList>
            <person name="Kallberg Y."/>
            <person name="Tangrot J."/>
            <person name="Rosling A."/>
        </authorList>
    </citation>
    <scope>NUCLEOTIDE SEQUENCE</scope>
    <source>
        <strain evidence="3">FL130A</strain>
    </source>
</reference>
<dbReference type="PANTHER" id="PTHR12736">
    <property type="entry name" value="LANC-LIKE PROTEIN"/>
    <property type="match status" value="1"/>
</dbReference>
<dbReference type="CDD" id="cd04794">
    <property type="entry name" value="euk_LANCL"/>
    <property type="match status" value="1"/>
</dbReference>
<dbReference type="Gene3D" id="1.50.10.10">
    <property type="match status" value="1"/>
</dbReference>
<evidence type="ECO:0000313" key="3">
    <source>
        <dbReference type="EMBL" id="CAG8668995.1"/>
    </source>
</evidence>
<keyword evidence="2" id="KW-0862">Zinc</keyword>
<comment type="caution">
    <text evidence="3">The sequence shown here is derived from an EMBL/GenBank/DDBJ whole genome shotgun (WGS) entry which is preliminary data.</text>
</comment>
<dbReference type="InterPro" id="IPR007822">
    <property type="entry name" value="LANC-like"/>
</dbReference>
<proteinExistence type="inferred from homology"/>
<sequence>FIVCSKTALTLADEYINSALATYTGENHNKSRTSGHICGFLCTAVGLYTVAAHIKHHIGDQESCNLYLDTIQNNLSHVCFSKQTPSELLYGRAGYLYAEKFISEFIDPMKVERSKTIIYGVYDAIIDDGVRTANRMNITAQTPMFWVWHDSAYIGAAHGAAGILTILLQFPEKVKETYEQIRDAVDFVLFKCQTGAGNWPPSLDSRKNLVQWCHGAPGVLLLACKAYEIYNDQKYLDLAKKTAEFIHSNGVIHKGVGLCHGVSGNAYPFLAVYQLTQEEKYLEWAIEFGVICSEWEEKTTRGEFRKPDRPMSLYEGLAGAIWCVPLRLVFLGRRSIQGIPRID</sequence>
<keyword evidence="2" id="KW-0479">Metal-binding</keyword>
<dbReference type="SUPFAM" id="SSF158745">
    <property type="entry name" value="LanC-like"/>
    <property type="match status" value="1"/>
</dbReference>
<gene>
    <name evidence="3" type="ORF">ALEPTO_LOCUS10541</name>
</gene>
<organism evidence="3 4">
    <name type="scientific">Ambispora leptoticha</name>
    <dbReference type="NCBI Taxonomy" id="144679"/>
    <lineage>
        <taxon>Eukaryota</taxon>
        <taxon>Fungi</taxon>
        <taxon>Fungi incertae sedis</taxon>
        <taxon>Mucoromycota</taxon>
        <taxon>Glomeromycotina</taxon>
        <taxon>Glomeromycetes</taxon>
        <taxon>Archaeosporales</taxon>
        <taxon>Ambisporaceae</taxon>
        <taxon>Ambispora</taxon>
    </lineage>
</organism>
<dbReference type="InterPro" id="IPR020464">
    <property type="entry name" value="LanC-like_prot_euk"/>
</dbReference>
<dbReference type="SMART" id="SM01260">
    <property type="entry name" value="LANC_like"/>
    <property type="match status" value="1"/>
</dbReference>
<comment type="similarity">
    <text evidence="1">Belongs to the LanC-like protein family.</text>
</comment>
<dbReference type="GO" id="GO:0046872">
    <property type="term" value="F:metal ion binding"/>
    <property type="evidence" value="ECO:0007669"/>
    <property type="project" value="UniProtKB-KW"/>
</dbReference>
<dbReference type="AlphaFoldDB" id="A0A9N9E851"/>
<dbReference type="Pfam" id="PF05147">
    <property type="entry name" value="LANC_like"/>
    <property type="match status" value="1"/>
</dbReference>
<dbReference type="EMBL" id="CAJVPS010012082">
    <property type="protein sequence ID" value="CAG8668995.1"/>
    <property type="molecule type" value="Genomic_DNA"/>
</dbReference>
<evidence type="ECO:0000313" key="4">
    <source>
        <dbReference type="Proteomes" id="UP000789508"/>
    </source>
</evidence>
<dbReference type="PANTHER" id="PTHR12736:SF7">
    <property type="entry name" value="LANC-LIKE PROTEIN 3"/>
    <property type="match status" value="1"/>
</dbReference>
<dbReference type="Proteomes" id="UP000789508">
    <property type="component" value="Unassembled WGS sequence"/>
</dbReference>
<feature type="binding site" evidence="2">
    <location>
        <position position="260"/>
    </location>
    <ligand>
        <name>Zn(2+)</name>
        <dbReference type="ChEBI" id="CHEBI:29105"/>
    </ligand>
</feature>
<protein>
    <submittedName>
        <fullName evidence="3">4160_t:CDS:1</fullName>
    </submittedName>
</protein>
<dbReference type="GO" id="GO:0031179">
    <property type="term" value="P:peptide modification"/>
    <property type="evidence" value="ECO:0007669"/>
    <property type="project" value="InterPro"/>
</dbReference>
<feature type="binding site" evidence="2">
    <location>
        <position position="259"/>
    </location>
    <ligand>
        <name>Zn(2+)</name>
        <dbReference type="ChEBI" id="CHEBI:29105"/>
    </ligand>
</feature>
<dbReference type="InterPro" id="IPR012341">
    <property type="entry name" value="6hp_glycosidase-like_sf"/>
</dbReference>
<feature type="non-terminal residue" evidence="3">
    <location>
        <position position="1"/>
    </location>
</feature>
<dbReference type="GO" id="GO:0005886">
    <property type="term" value="C:plasma membrane"/>
    <property type="evidence" value="ECO:0007669"/>
    <property type="project" value="TreeGrafter"/>
</dbReference>